<dbReference type="AlphaFoldDB" id="A0A0F9V8A3"/>
<feature type="region of interest" description="Disordered" evidence="1">
    <location>
        <begin position="215"/>
        <end position="241"/>
    </location>
</feature>
<comment type="caution">
    <text evidence="3">The sequence shown here is derived from an EMBL/GenBank/DDBJ whole genome shotgun (WGS) entry which is preliminary data.</text>
</comment>
<reference evidence="3" key="1">
    <citation type="journal article" date="2015" name="Nature">
        <title>Complex archaea that bridge the gap between prokaryotes and eukaryotes.</title>
        <authorList>
            <person name="Spang A."/>
            <person name="Saw J.H."/>
            <person name="Jorgensen S.L."/>
            <person name="Zaremba-Niedzwiedzka K."/>
            <person name="Martijn J."/>
            <person name="Lind A.E."/>
            <person name="van Eijk R."/>
            <person name="Schleper C."/>
            <person name="Guy L."/>
            <person name="Ettema T.J."/>
        </authorList>
    </citation>
    <scope>NUCLEOTIDE SEQUENCE</scope>
</reference>
<evidence type="ECO:0000313" key="3">
    <source>
        <dbReference type="EMBL" id="KKO00210.1"/>
    </source>
</evidence>
<dbReference type="PROSITE" id="PS51257">
    <property type="entry name" value="PROKAR_LIPOPROTEIN"/>
    <property type="match status" value="1"/>
</dbReference>
<feature type="compositionally biased region" description="Gly residues" evidence="1">
    <location>
        <begin position="220"/>
        <end position="234"/>
    </location>
</feature>
<dbReference type="InterPro" id="IPR025924">
    <property type="entry name" value="YHYH_dom"/>
</dbReference>
<accession>A0A0F9V8A3</accession>
<evidence type="ECO:0000256" key="1">
    <source>
        <dbReference type="SAM" id="MobiDB-lite"/>
    </source>
</evidence>
<name>A0A0F9V8A3_9ZZZZ</name>
<gene>
    <name evidence="3" type="ORF">LCGC14_0129760</name>
</gene>
<feature type="region of interest" description="Disordered" evidence="1">
    <location>
        <begin position="31"/>
        <end position="58"/>
    </location>
</feature>
<proteinExistence type="predicted"/>
<sequence>MIQKSKYSILAFSIFALVATGFVSCSSDDATTTEDVVDTNDDSDTETDTDTDTDSTSDDLAMNVDASYFVTADGTVTITTVPCTLSDGTSTDCYQIVTNSLPSDHNMGPWCPDNISDDAEAGGIWLEDGEVYDVDGAFIENMADFYNDSNWLMYDANGDVYITETEDDCINAANPNVGTEYANFCVECLPSYISNLSQTFTIPITPVAQSTDVYFSTAGQGDGPEDGGPGGAGGPPEDTGIPSTRGVALNGIEFSAPAPTDAILSAYTLAPFDDAGGHINVNQGYHYHAATGFSTTVAQEDGHSSLIGYALDGYGIYEYTAADGSSPSDLDDLRGHTDDTRGYHYHVDQAGANNFINGLHGAYAN</sequence>
<feature type="compositionally biased region" description="Acidic residues" evidence="1">
    <location>
        <begin position="31"/>
        <end position="57"/>
    </location>
</feature>
<organism evidence="3">
    <name type="scientific">marine sediment metagenome</name>
    <dbReference type="NCBI Taxonomy" id="412755"/>
    <lineage>
        <taxon>unclassified sequences</taxon>
        <taxon>metagenomes</taxon>
        <taxon>ecological metagenomes</taxon>
    </lineage>
</organism>
<dbReference type="EMBL" id="LAZR01000042">
    <property type="protein sequence ID" value="KKO00210.1"/>
    <property type="molecule type" value="Genomic_DNA"/>
</dbReference>
<dbReference type="Pfam" id="PF14240">
    <property type="entry name" value="YHYH"/>
    <property type="match status" value="1"/>
</dbReference>
<protein>
    <recommendedName>
        <fullName evidence="2">YHYH domain-containing protein</fullName>
    </recommendedName>
</protein>
<feature type="domain" description="YHYH" evidence="2">
    <location>
        <begin position="245"/>
        <end position="326"/>
    </location>
</feature>
<evidence type="ECO:0000259" key="2">
    <source>
        <dbReference type="Pfam" id="PF14240"/>
    </source>
</evidence>